<dbReference type="RefSeq" id="WP_076940686.1">
    <property type="nucleotide sequence ID" value="NZ_MOXD01000002.1"/>
</dbReference>
<name>A0A1S8CM87_9GAMM</name>
<dbReference type="AlphaFoldDB" id="A0A1S8CM87"/>
<proteinExistence type="predicted"/>
<dbReference type="STRING" id="2034155.BMI79_04005"/>
<keyword evidence="1" id="KW-0479">Metal-binding</keyword>
<organism evidence="3 4">
    <name type="scientific">Serratia oryzae</name>
    <dbReference type="NCBI Taxonomy" id="2034155"/>
    <lineage>
        <taxon>Bacteria</taxon>
        <taxon>Pseudomonadati</taxon>
        <taxon>Pseudomonadota</taxon>
        <taxon>Gammaproteobacteria</taxon>
        <taxon>Enterobacterales</taxon>
        <taxon>Yersiniaceae</taxon>
        <taxon>Serratia</taxon>
    </lineage>
</organism>
<protein>
    <recommendedName>
        <fullName evidence="2">SWIM-type domain-containing protein</fullName>
    </recommendedName>
</protein>
<evidence type="ECO:0000313" key="4">
    <source>
        <dbReference type="Proteomes" id="UP000216021"/>
    </source>
</evidence>
<sequence>MSWQTIYTHYDEEALTVFANAGVLRRARKDLDNGKVMITDQASGAFSSDGMAVVLSPEGIQKARCNCSAPGCCKHILAAVLWLQTHAAAKGQVVAQPAEEASLSGAQPSAAPLLPVLLALDAEALIKQCNKAGCRLARKWLQQWESSKLHVEDRDTHLNIYLPDVDEPVIFMRESGYEGMLSSLPEQQRKALHLAVIAKLFEQNGQPWPWPDDLIDTDALRLLSLNDDEIALIDTIRAFIHSLLQQGLSHVSKSSALQLHFLNLSARAEALPRLAAYLRVLRGQVTLLAEKHFTLDEAQVLRYLARLSAYLYQLVNAPIETLPQIRGQLRRQYNEKAALLTLLPIGADWWVADSGALGATFTFWDSDNQQLLQCTQARANQLDAQFSRESVWSVLALWRQAAGNVMRKPFRLHHPKLSDEGKLAVSGEMRAEIGAELLSMGAFQALKTQFGTDCWQTLEGYFAEYTDSFYTPYVLYLHDYQPLIWNETEQCAVWEINDAANNAAFLRLYWGEAEKNSIEELRFITEERLTVLAVTVQPVRKEHGIDFIPTTLWLKRQDRVELFYLDFDCYPRARSTSTFIRYIRDYMAKKKHQRAMLSNGEPTLALQLTRPLLNVLEAQVCTGHYGLSQQQKADLQLCLQTANDLGMAFMANQITRYLAQPASPIEEALRLAWLCDRMQQLQSTLPVRLKDAKQK</sequence>
<comment type="caution">
    <text evidence="3">The sequence shown here is derived from an EMBL/GenBank/DDBJ whole genome shotgun (WGS) entry which is preliminary data.</text>
</comment>
<evidence type="ECO:0000259" key="2">
    <source>
        <dbReference type="PROSITE" id="PS50966"/>
    </source>
</evidence>
<accession>A0A1S8CM87</accession>
<keyword evidence="4" id="KW-1185">Reference proteome</keyword>
<dbReference type="InterPro" id="IPR007527">
    <property type="entry name" value="Znf_SWIM"/>
</dbReference>
<evidence type="ECO:0000256" key="1">
    <source>
        <dbReference type="PROSITE-ProRule" id="PRU00325"/>
    </source>
</evidence>
<dbReference type="GO" id="GO:0008270">
    <property type="term" value="F:zinc ion binding"/>
    <property type="evidence" value="ECO:0007669"/>
    <property type="project" value="UniProtKB-KW"/>
</dbReference>
<dbReference type="EMBL" id="MOXD01000002">
    <property type="protein sequence ID" value="OMQ25491.1"/>
    <property type="molecule type" value="Genomic_DNA"/>
</dbReference>
<dbReference type="OrthoDB" id="242553at2"/>
<gene>
    <name evidence="3" type="ORF">BMI79_04005</name>
</gene>
<keyword evidence="1" id="KW-0862">Zinc</keyword>
<keyword evidence="1" id="KW-0863">Zinc-finger</keyword>
<dbReference type="Proteomes" id="UP000216021">
    <property type="component" value="Unassembled WGS sequence"/>
</dbReference>
<feature type="domain" description="SWIM-type" evidence="2">
    <location>
        <begin position="51"/>
        <end position="84"/>
    </location>
</feature>
<dbReference type="PROSITE" id="PS50966">
    <property type="entry name" value="ZF_SWIM"/>
    <property type="match status" value="1"/>
</dbReference>
<evidence type="ECO:0000313" key="3">
    <source>
        <dbReference type="EMBL" id="OMQ25491.1"/>
    </source>
</evidence>
<reference evidence="3 4" key="1">
    <citation type="submission" date="2016-11" db="EMBL/GenBank/DDBJ databases">
        <title>Rahnella oryzae sp. nov., isolated from rice root.</title>
        <authorList>
            <person name="Zhang X.-X."/>
            <person name="Zhang J."/>
        </authorList>
    </citation>
    <scope>NUCLEOTIDE SEQUENCE [LARGE SCALE GENOMIC DNA]</scope>
    <source>
        <strain evidence="3 4">J11-6</strain>
    </source>
</reference>